<dbReference type="InterPro" id="IPR012795">
    <property type="entry name" value="tRNA_Ile_lys_synt_N"/>
</dbReference>
<dbReference type="SMART" id="SM00977">
    <property type="entry name" value="TilS_C"/>
    <property type="match status" value="1"/>
</dbReference>
<dbReference type="GO" id="GO:0005524">
    <property type="term" value="F:ATP binding"/>
    <property type="evidence" value="ECO:0007669"/>
    <property type="project" value="UniProtKB-UniRule"/>
</dbReference>
<evidence type="ECO:0000259" key="9">
    <source>
        <dbReference type="SMART" id="SM00977"/>
    </source>
</evidence>
<evidence type="ECO:0000256" key="4">
    <source>
        <dbReference type="ARBA" id="ARBA00022694"/>
    </source>
</evidence>
<dbReference type="PANTHER" id="PTHR43033">
    <property type="entry name" value="TRNA(ILE)-LYSIDINE SYNTHASE-RELATED"/>
    <property type="match status" value="1"/>
</dbReference>
<reference evidence="10 11" key="1">
    <citation type="submission" date="2019-03" db="EMBL/GenBank/DDBJ databases">
        <title>Genomic Encyclopedia of Type Strains, Phase IV (KMG-IV): sequencing the most valuable type-strain genomes for metagenomic binning, comparative biology and taxonomic classification.</title>
        <authorList>
            <person name="Goeker M."/>
        </authorList>
    </citation>
    <scope>NUCLEOTIDE SEQUENCE [LARGE SCALE GENOMIC DNA]</scope>
    <source>
        <strain evidence="10 11">DSM 15505</strain>
    </source>
</reference>
<evidence type="ECO:0000256" key="7">
    <source>
        <dbReference type="ARBA" id="ARBA00048539"/>
    </source>
</evidence>
<comment type="domain">
    <text evidence="8">The N-terminal region contains the highly conserved SGGXDS motif, predicted to be a P-loop motif involved in ATP binding.</text>
</comment>
<dbReference type="InterPro" id="IPR014729">
    <property type="entry name" value="Rossmann-like_a/b/a_fold"/>
</dbReference>
<dbReference type="AlphaFoldDB" id="A0A4R7JL77"/>
<dbReference type="GO" id="GO:0005737">
    <property type="term" value="C:cytoplasm"/>
    <property type="evidence" value="ECO:0007669"/>
    <property type="project" value="UniProtKB-SubCell"/>
</dbReference>
<keyword evidence="11" id="KW-1185">Reference proteome</keyword>
<accession>A0A4R7JL77</accession>
<evidence type="ECO:0000256" key="3">
    <source>
        <dbReference type="ARBA" id="ARBA00022598"/>
    </source>
</evidence>
<dbReference type="EMBL" id="SOAX01000007">
    <property type="protein sequence ID" value="TDT37783.1"/>
    <property type="molecule type" value="Genomic_DNA"/>
</dbReference>
<dbReference type="CDD" id="cd01992">
    <property type="entry name" value="TilS_N"/>
    <property type="match status" value="1"/>
</dbReference>
<dbReference type="GO" id="GO:0006400">
    <property type="term" value="P:tRNA modification"/>
    <property type="evidence" value="ECO:0007669"/>
    <property type="project" value="UniProtKB-UniRule"/>
</dbReference>
<dbReference type="EC" id="6.3.4.19" evidence="8"/>
<organism evidence="10 11">
    <name type="scientific">Halospina denitrificans</name>
    <dbReference type="NCBI Taxonomy" id="332522"/>
    <lineage>
        <taxon>Bacteria</taxon>
        <taxon>Pseudomonadati</taxon>
        <taxon>Pseudomonadota</taxon>
        <taxon>Gammaproteobacteria</taxon>
        <taxon>Halospina</taxon>
    </lineage>
</organism>
<comment type="catalytic activity">
    <reaction evidence="7 8">
        <text>cytidine(34) in tRNA(Ile2) + L-lysine + ATP = lysidine(34) in tRNA(Ile2) + AMP + diphosphate + H(+)</text>
        <dbReference type="Rhea" id="RHEA:43744"/>
        <dbReference type="Rhea" id="RHEA-COMP:10625"/>
        <dbReference type="Rhea" id="RHEA-COMP:10670"/>
        <dbReference type="ChEBI" id="CHEBI:15378"/>
        <dbReference type="ChEBI" id="CHEBI:30616"/>
        <dbReference type="ChEBI" id="CHEBI:32551"/>
        <dbReference type="ChEBI" id="CHEBI:33019"/>
        <dbReference type="ChEBI" id="CHEBI:82748"/>
        <dbReference type="ChEBI" id="CHEBI:83665"/>
        <dbReference type="ChEBI" id="CHEBI:456215"/>
        <dbReference type="EC" id="6.3.4.19"/>
    </reaction>
</comment>
<evidence type="ECO:0000256" key="2">
    <source>
        <dbReference type="ARBA" id="ARBA00022490"/>
    </source>
</evidence>
<comment type="function">
    <text evidence="8">Ligates lysine onto the cytidine present at position 34 of the AUA codon-specific tRNA(Ile) that contains the anticodon CAU, in an ATP-dependent manner. Cytidine is converted to lysidine, thus changing the amino acid specificity of the tRNA from methionine to isoleucine.</text>
</comment>
<comment type="caution">
    <text evidence="10">The sequence shown here is derived from an EMBL/GenBank/DDBJ whole genome shotgun (WGS) entry which is preliminary data.</text>
</comment>
<keyword evidence="2 8" id="KW-0963">Cytoplasm</keyword>
<keyword evidence="4 8" id="KW-0819">tRNA processing</keyword>
<comment type="similarity">
    <text evidence="8">Belongs to the tRNA(Ile)-lysidine synthase family.</text>
</comment>
<comment type="subcellular location">
    <subcellularLocation>
        <location evidence="1 8">Cytoplasm</location>
    </subcellularLocation>
</comment>
<dbReference type="HAMAP" id="MF_01161">
    <property type="entry name" value="tRNA_Ile_lys_synt"/>
    <property type="match status" value="1"/>
</dbReference>
<keyword evidence="5 8" id="KW-0547">Nucleotide-binding</keyword>
<dbReference type="NCBIfam" id="TIGR02432">
    <property type="entry name" value="lysidine_TilS_N"/>
    <property type="match status" value="1"/>
</dbReference>
<dbReference type="Gene3D" id="1.20.59.20">
    <property type="match status" value="1"/>
</dbReference>
<evidence type="ECO:0000256" key="5">
    <source>
        <dbReference type="ARBA" id="ARBA00022741"/>
    </source>
</evidence>
<evidence type="ECO:0000313" key="10">
    <source>
        <dbReference type="EMBL" id="TDT37783.1"/>
    </source>
</evidence>
<dbReference type="Proteomes" id="UP000295830">
    <property type="component" value="Unassembled WGS sequence"/>
</dbReference>
<keyword evidence="3 8" id="KW-0436">Ligase</keyword>
<dbReference type="GO" id="GO:0032267">
    <property type="term" value="F:tRNA(Ile)-lysidine synthase activity"/>
    <property type="evidence" value="ECO:0007669"/>
    <property type="project" value="UniProtKB-EC"/>
</dbReference>
<feature type="binding site" evidence="8">
    <location>
        <begin position="34"/>
        <end position="39"/>
    </location>
    <ligand>
        <name>ATP</name>
        <dbReference type="ChEBI" id="CHEBI:30616"/>
    </ligand>
</feature>
<feature type="domain" description="Lysidine-tRNA(Ile) synthetase C-terminal" evidence="9">
    <location>
        <begin position="367"/>
        <end position="440"/>
    </location>
</feature>
<dbReference type="SUPFAM" id="SSF56037">
    <property type="entry name" value="PheT/TilS domain"/>
    <property type="match status" value="1"/>
</dbReference>
<dbReference type="InterPro" id="IPR011063">
    <property type="entry name" value="TilS/TtcA_N"/>
</dbReference>
<dbReference type="SUPFAM" id="SSF52402">
    <property type="entry name" value="Adenine nucleotide alpha hydrolases-like"/>
    <property type="match status" value="1"/>
</dbReference>
<protein>
    <recommendedName>
        <fullName evidence="8">tRNA(Ile)-lysidine synthase</fullName>
        <ecNumber evidence="8">6.3.4.19</ecNumber>
    </recommendedName>
    <alternativeName>
        <fullName evidence="8">tRNA(Ile)-2-lysyl-cytidine synthase</fullName>
    </alternativeName>
    <alternativeName>
        <fullName evidence="8">tRNA(Ile)-lysidine synthetase</fullName>
    </alternativeName>
</protein>
<evidence type="ECO:0000256" key="6">
    <source>
        <dbReference type="ARBA" id="ARBA00022840"/>
    </source>
</evidence>
<dbReference type="NCBIfam" id="TIGR02433">
    <property type="entry name" value="lysidine_TilS_C"/>
    <property type="match status" value="1"/>
</dbReference>
<dbReference type="Gene3D" id="3.40.50.620">
    <property type="entry name" value="HUPs"/>
    <property type="match status" value="1"/>
</dbReference>
<dbReference type="PANTHER" id="PTHR43033:SF1">
    <property type="entry name" value="TRNA(ILE)-LYSIDINE SYNTHASE-RELATED"/>
    <property type="match status" value="1"/>
</dbReference>
<dbReference type="Pfam" id="PF09179">
    <property type="entry name" value="TilS"/>
    <property type="match status" value="1"/>
</dbReference>
<name>A0A4R7JL77_9GAMM</name>
<keyword evidence="6 8" id="KW-0067">ATP-binding</keyword>
<evidence type="ECO:0000256" key="8">
    <source>
        <dbReference type="HAMAP-Rule" id="MF_01161"/>
    </source>
</evidence>
<gene>
    <name evidence="8" type="primary">tilS</name>
    <name evidence="10" type="ORF">DES49_2743</name>
</gene>
<dbReference type="Pfam" id="PF11734">
    <property type="entry name" value="TilS_C"/>
    <property type="match status" value="1"/>
</dbReference>
<evidence type="ECO:0000313" key="11">
    <source>
        <dbReference type="Proteomes" id="UP000295830"/>
    </source>
</evidence>
<proteinExistence type="inferred from homology"/>
<dbReference type="InterPro" id="IPR012094">
    <property type="entry name" value="tRNA_Ile_lys_synt"/>
</dbReference>
<dbReference type="InterPro" id="IPR012796">
    <property type="entry name" value="Lysidine-tRNA-synth_C"/>
</dbReference>
<sequence length="450" mass="51617">MPASDWRDPEQWPDDLKAAFGTLPRQGRWHLALSGGLDSVFLLHCITALATAEGRALNAIHINHGLQPEAEEWESQCQALCRELGVSFQNHSLALDPNRPDLEARARQARYDVFEQALEPEDTLFMAHHGDDQAETVLLRLLRGSGVRGLAGMPASRSLGAGQLHRPLLPLTRARIEALAREWQLDWCEDHSNNNTRFDRNYLRHQVMPLLKERWPEAVSRFNRSADHCREADELLDELARQDAEAVTAGEGVSVAHIRELTNPRRQQLIRYLLRLNGLQPPGEKRLQTGLDALLTAPPDGAPELRGEDYRLCRFRDRLWIVPELPDIHPSASAPWHPDQPMDWFGTILEAHRYRGVGIAVPRAGELTVAPRRGGERIQTRPEQPERPLKKWLQEQGIPPWERQRLPLIWHRDELVAVADYWLSPCYKARSGDQGWQLVWHRPWRLLRSR</sequence>
<dbReference type="InterPro" id="IPR015262">
    <property type="entry name" value="tRNA_Ile_lys_synt_subst-bd"/>
</dbReference>
<dbReference type="SUPFAM" id="SSF82829">
    <property type="entry name" value="MesJ substrate recognition domain-like"/>
    <property type="match status" value="1"/>
</dbReference>
<dbReference type="Pfam" id="PF01171">
    <property type="entry name" value="ATP_bind_3"/>
    <property type="match status" value="1"/>
</dbReference>
<evidence type="ECO:0000256" key="1">
    <source>
        <dbReference type="ARBA" id="ARBA00004496"/>
    </source>
</evidence>